<protein>
    <submittedName>
        <fullName evidence="1">Uncharacterized protein</fullName>
    </submittedName>
</protein>
<gene>
    <name evidence="1" type="ORF">Pint_05270</name>
</gene>
<sequence>MDSSVAPHIVTENGPENGDEEHAKVKEKPSRGGWSAAIFIIFVEMAERFSYYGLAGNLVTYLSNVLGESTVTASKNVNTWVGVSALFPLIGGFLADSYFGRFKTVIASSMIYLLAIGEGGHKPCVQTFAADQFDENTPEEKEAKSSFFNWWYLGIVFGATTSILVIVYIQENVGWAVGFGILAGILAAALGMFLVGIKRYRKEVPVGSPFTKVVQVFIAAVRKWRVRETRGICNEDDDGMNGKNQLGQSRRLTLARTKQLRYIMCQCQLYSTDSNPFSFIFIYS</sequence>
<name>A0ACC0Z2Z2_9ROSI</name>
<reference evidence="2" key="1">
    <citation type="journal article" date="2023" name="G3 (Bethesda)">
        <title>Genome assembly and association tests identify interacting loci associated with vigor, precocity, and sex in interspecific pistachio rootstocks.</title>
        <authorList>
            <person name="Palmer W."/>
            <person name="Jacygrad E."/>
            <person name="Sagayaradj S."/>
            <person name="Cavanaugh K."/>
            <person name="Han R."/>
            <person name="Bertier L."/>
            <person name="Beede B."/>
            <person name="Kafkas S."/>
            <person name="Golino D."/>
            <person name="Preece J."/>
            <person name="Michelmore R."/>
        </authorList>
    </citation>
    <scope>NUCLEOTIDE SEQUENCE [LARGE SCALE GENOMIC DNA]</scope>
</reference>
<dbReference type="Proteomes" id="UP001163603">
    <property type="component" value="Chromosome 3"/>
</dbReference>
<accession>A0ACC0Z2Z2</accession>
<dbReference type="EMBL" id="CM047738">
    <property type="protein sequence ID" value="KAJ0044735.1"/>
    <property type="molecule type" value="Genomic_DNA"/>
</dbReference>
<comment type="caution">
    <text evidence="1">The sequence shown here is derived from an EMBL/GenBank/DDBJ whole genome shotgun (WGS) entry which is preliminary data.</text>
</comment>
<evidence type="ECO:0000313" key="2">
    <source>
        <dbReference type="Proteomes" id="UP001163603"/>
    </source>
</evidence>
<evidence type="ECO:0000313" key="1">
    <source>
        <dbReference type="EMBL" id="KAJ0044735.1"/>
    </source>
</evidence>
<organism evidence="1 2">
    <name type="scientific">Pistacia integerrima</name>
    <dbReference type="NCBI Taxonomy" id="434235"/>
    <lineage>
        <taxon>Eukaryota</taxon>
        <taxon>Viridiplantae</taxon>
        <taxon>Streptophyta</taxon>
        <taxon>Embryophyta</taxon>
        <taxon>Tracheophyta</taxon>
        <taxon>Spermatophyta</taxon>
        <taxon>Magnoliopsida</taxon>
        <taxon>eudicotyledons</taxon>
        <taxon>Gunneridae</taxon>
        <taxon>Pentapetalae</taxon>
        <taxon>rosids</taxon>
        <taxon>malvids</taxon>
        <taxon>Sapindales</taxon>
        <taxon>Anacardiaceae</taxon>
        <taxon>Pistacia</taxon>
    </lineage>
</organism>
<keyword evidence="2" id="KW-1185">Reference proteome</keyword>
<proteinExistence type="predicted"/>